<dbReference type="AlphaFoldDB" id="A0A5J4UNQ5"/>
<accession>A0A5J4UNQ5</accession>
<gene>
    <name evidence="1" type="ORF">EZS28_032417</name>
</gene>
<name>A0A5J4UNQ5_9EUKA</name>
<evidence type="ECO:0000313" key="2">
    <source>
        <dbReference type="Proteomes" id="UP000324800"/>
    </source>
</evidence>
<comment type="caution">
    <text evidence="1">The sequence shown here is derived from an EMBL/GenBank/DDBJ whole genome shotgun (WGS) entry which is preliminary data.</text>
</comment>
<sequence>MIIEGQKFNTQKKYMQTIGVFDDWMKGKKLYNTGHNELEDTIHTYVIHDLVNQNKKNKAVISKAPRINTQHNAFSHIWYSTGLHNYVKTHRTRNFQSLDQQSMICEYLGHQLTV</sequence>
<dbReference type="Proteomes" id="UP000324800">
    <property type="component" value="Unassembled WGS sequence"/>
</dbReference>
<proteinExistence type="predicted"/>
<organism evidence="1 2">
    <name type="scientific">Streblomastix strix</name>
    <dbReference type="NCBI Taxonomy" id="222440"/>
    <lineage>
        <taxon>Eukaryota</taxon>
        <taxon>Metamonada</taxon>
        <taxon>Preaxostyla</taxon>
        <taxon>Oxymonadida</taxon>
        <taxon>Streblomastigidae</taxon>
        <taxon>Streblomastix</taxon>
    </lineage>
</organism>
<reference evidence="1 2" key="1">
    <citation type="submission" date="2019-03" db="EMBL/GenBank/DDBJ databases">
        <title>Single cell metagenomics reveals metabolic interactions within the superorganism composed of flagellate Streblomastix strix and complex community of Bacteroidetes bacteria on its surface.</title>
        <authorList>
            <person name="Treitli S.C."/>
            <person name="Kolisko M."/>
            <person name="Husnik F."/>
            <person name="Keeling P."/>
            <person name="Hampl V."/>
        </authorList>
    </citation>
    <scope>NUCLEOTIDE SEQUENCE [LARGE SCALE GENOMIC DNA]</scope>
    <source>
        <strain evidence="1">ST1C</strain>
    </source>
</reference>
<evidence type="ECO:0000313" key="1">
    <source>
        <dbReference type="EMBL" id="KAA6372057.1"/>
    </source>
</evidence>
<protein>
    <submittedName>
        <fullName evidence="1">Uncharacterized protein</fullName>
    </submittedName>
</protein>
<dbReference type="EMBL" id="SNRW01013934">
    <property type="protein sequence ID" value="KAA6372057.1"/>
    <property type="molecule type" value="Genomic_DNA"/>
</dbReference>